<keyword evidence="1" id="KW-0732">Signal</keyword>
<dbReference type="EMBL" id="GG672124">
    <property type="protein sequence ID" value="EER17367.1"/>
    <property type="molecule type" value="Genomic_DNA"/>
</dbReference>
<evidence type="ECO:0000313" key="3">
    <source>
        <dbReference type="Proteomes" id="UP000007800"/>
    </source>
</evidence>
<feature type="chain" id="PRO_5002953833" evidence="1">
    <location>
        <begin position="18"/>
        <end position="547"/>
    </location>
</feature>
<evidence type="ECO:0000256" key="1">
    <source>
        <dbReference type="SAM" id="SignalP"/>
    </source>
</evidence>
<evidence type="ECO:0000313" key="2">
    <source>
        <dbReference type="EMBL" id="EER17367.1"/>
    </source>
</evidence>
<protein>
    <submittedName>
        <fullName evidence="2">Uncharacterized protein</fullName>
    </submittedName>
</protein>
<dbReference type="InterPro" id="IPR046628">
    <property type="entry name" value="DUF6740"/>
</dbReference>
<reference evidence="2 3" key="1">
    <citation type="submission" date="2008-07" db="EMBL/GenBank/DDBJ databases">
        <authorList>
            <person name="El-Sayed N."/>
            <person name="Caler E."/>
            <person name="Inman J."/>
            <person name="Amedeo P."/>
            <person name="Hass B."/>
            <person name="Wortman J."/>
        </authorList>
    </citation>
    <scope>NUCLEOTIDE SEQUENCE [LARGE SCALE GENOMIC DNA]</scope>
    <source>
        <strain evidence="3">ATCC 50983 / TXsc</strain>
    </source>
</reference>
<gene>
    <name evidence="2" type="ORF">Pmar_PMAR022312</name>
</gene>
<accession>C5KDR4</accession>
<feature type="signal peptide" evidence="1">
    <location>
        <begin position="1"/>
        <end position="17"/>
    </location>
</feature>
<dbReference type="InParanoid" id="C5KDR4"/>
<dbReference type="AlphaFoldDB" id="C5KDR4"/>
<keyword evidence="3" id="KW-1185">Reference proteome</keyword>
<name>C5KDR4_PERM5</name>
<proteinExistence type="predicted"/>
<dbReference type="Proteomes" id="UP000007800">
    <property type="component" value="Unassembled WGS sequence"/>
</dbReference>
<dbReference type="Pfam" id="PF20525">
    <property type="entry name" value="DUF6740"/>
    <property type="match status" value="1"/>
</dbReference>
<sequence length="547" mass="60720">MLNILLVVLLIRGGVCTFKMGNTRMQMKTTHFCNLDLRDIKGNPMACHISKAMETEGLVLPGMDDNKSFTVHRDIFIVKDGQAVVQAAPSHPYLYILMSQNDTHFSTSQLFNRQSFLLKQGTRHKNGPPDGRRLNTNRTLEGDGWVYKGLVDEGGQKLNKWVRSGVEGVDPKSGLNFTALAQTGVITNAWVLYLDKDQKQMVKLLGINTFENDKVYLESEVTHWEELDDALTLDVAMNDIHAAYDIVKSHDLGAAREEAPQLDAEFIKSRLVGEEARLFFNDGKSHDWRSNKTNIRGDKSVAPIDYFRLPNGTAAHKFFLYKNHSPLQKKDEEEFQLPSACRTGVTKSVTPYCLYVGYASNDTLLALDVYMAYTDIAISENRAHLNVTVHLKQPETEVLLFALEAAGCAMVFAADIDFAGLRIQVCLTGAGSGGNGTYAGKIAMSVAVIIRVAFVPALKATLSGQIAVNASDNGDVKAYGELGIDVSALVVGAGISLDIFGNTVDHKSDIWQFKSHFNLHVWVDVLFYDHEWPWSWTIWEAGPVKLR</sequence>
<dbReference type="RefSeq" id="XP_002785571.1">
    <property type="nucleotide sequence ID" value="XM_002785525.1"/>
</dbReference>
<organism evidence="3">
    <name type="scientific">Perkinsus marinus (strain ATCC 50983 / TXsc)</name>
    <dbReference type="NCBI Taxonomy" id="423536"/>
    <lineage>
        <taxon>Eukaryota</taxon>
        <taxon>Sar</taxon>
        <taxon>Alveolata</taxon>
        <taxon>Perkinsozoa</taxon>
        <taxon>Perkinsea</taxon>
        <taxon>Perkinsida</taxon>
        <taxon>Perkinsidae</taxon>
        <taxon>Perkinsus</taxon>
    </lineage>
</organism>
<dbReference type="GeneID" id="9062421"/>